<reference evidence="2" key="1">
    <citation type="submission" date="2020-08" db="EMBL/GenBank/DDBJ databases">
        <title>Complete genome sequence of Streptococcus mitis strain Nm-65.</title>
        <authorList>
            <person name="Tabata A."/>
            <person name="Ohkuni H."/>
            <person name="Nagamune H."/>
        </authorList>
    </citation>
    <scope>NUCLEOTIDE SEQUENCE [LARGE SCALE GENOMIC DNA]</scope>
    <source>
        <strain evidence="2">Nm-65</strain>
    </source>
</reference>
<dbReference type="EMBL" id="AP023349">
    <property type="protein sequence ID" value="BCJ10472.1"/>
    <property type="molecule type" value="Genomic_DNA"/>
</dbReference>
<organism evidence="1 2">
    <name type="scientific">Streptococcus mitis</name>
    <dbReference type="NCBI Taxonomy" id="28037"/>
    <lineage>
        <taxon>Bacteria</taxon>
        <taxon>Bacillati</taxon>
        <taxon>Bacillota</taxon>
        <taxon>Bacilli</taxon>
        <taxon>Lactobacillales</taxon>
        <taxon>Streptococcaceae</taxon>
        <taxon>Streptococcus</taxon>
        <taxon>Streptococcus mitis group</taxon>
    </lineage>
</organism>
<name>A0A7G1IUF3_STRMT</name>
<dbReference type="AlphaFoldDB" id="A0A7G1IUF3"/>
<accession>A0A7G1IUF3</accession>
<gene>
    <name evidence="1" type="ORF">SMNM65_09040</name>
</gene>
<protein>
    <submittedName>
        <fullName evidence="1">Uncharacterized protein</fullName>
    </submittedName>
</protein>
<sequence>MTLIRLKIPTSAKTTFTDDQNPTKKVTVDAVVGEFWDRDENGLLLKKVYVEPYRYDGIDTISYSEENTVNHLLNSDHSQITKPTVEVVGGGRIETKYVKEGISYDTDGKAYRQSSIKDENYFAIPNSIEVDKGRYYSVDTKIIKSGGKIYSPTQFNDIKVPVSPEDMHYVGGGVNYTNVTSNVYIVEETSDGHYGKFVKASNITTD</sequence>
<evidence type="ECO:0000313" key="2">
    <source>
        <dbReference type="Proteomes" id="UP000516106"/>
    </source>
</evidence>
<dbReference type="Proteomes" id="UP000516106">
    <property type="component" value="Chromosome"/>
</dbReference>
<evidence type="ECO:0000313" key="1">
    <source>
        <dbReference type="EMBL" id="BCJ10472.1"/>
    </source>
</evidence>
<proteinExistence type="predicted"/>